<reference evidence="3 4" key="1">
    <citation type="submission" date="2020-07" db="EMBL/GenBank/DDBJ databases">
        <title>Sequencing the genomes of 1000 actinobacteria strains.</title>
        <authorList>
            <person name="Klenk H.-P."/>
        </authorList>
    </citation>
    <scope>NUCLEOTIDE SEQUENCE [LARGE SCALE GENOMIC DNA]</scope>
    <source>
        <strain evidence="3 4">DSM 23819</strain>
    </source>
</reference>
<organism evidence="3 4">
    <name type="scientific">Nocardioides daedukensis</name>
    <dbReference type="NCBI Taxonomy" id="634462"/>
    <lineage>
        <taxon>Bacteria</taxon>
        <taxon>Bacillati</taxon>
        <taxon>Actinomycetota</taxon>
        <taxon>Actinomycetes</taxon>
        <taxon>Propionibacteriales</taxon>
        <taxon>Nocardioidaceae</taxon>
        <taxon>Nocardioides</taxon>
    </lineage>
</organism>
<dbReference type="SUPFAM" id="SSF52540">
    <property type="entry name" value="P-loop containing nucleoside triphosphate hydrolases"/>
    <property type="match status" value="1"/>
</dbReference>
<evidence type="ECO:0000313" key="4">
    <source>
        <dbReference type="Proteomes" id="UP000540656"/>
    </source>
</evidence>
<dbReference type="PANTHER" id="PTHR34383:SF3">
    <property type="entry name" value="POLYPHOSPHATE:AMP PHOSPHOTRANSFERASE"/>
    <property type="match status" value="1"/>
</dbReference>
<dbReference type="InterPro" id="IPR027417">
    <property type="entry name" value="P-loop_NTPase"/>
</dbReference>
<name>A0A7Y9RZ58_9ACTN</name>
<dbReference type="InterPro" id="IPR022488">
    <property type="entry name" value="PPK2-related"/>
</dbReference>
<comment type="caution">
    <text evidence="3">The sequence shown here is derived from an EMBL/GenBank/DDBJ whole genome shotgun (WGS) entry which is preliminary data.</text>
</comment>
<protein>
    <submittedName>
        <fullName evidence="3">PPK2 family polyphosphate:nucleotide phosphotransferase</fullName>
    </submittedName>
</protein>
<dbReference type="GO" id="GO:0016776">
    <property type="term" value="F:phosphotransferase activity, phosphate group as acceptor"/>
    <property type="evidence" value="ECO:0007669"/>
    <property type="project" value="InterPro"/>
</dbReference>
<dbReference type="EMBL" id="JACCAA010000001">
    <property type="protein sequence ID" value="NYG57348.1"/>
    <property type="molecule type" value="Genomic_DNA"/>
</dbReference>
<keyword evidence="4" id="KW-1185">Reference proteome</keyword>
<gene>
    <name evidence="3" type="ORF">BJ980_000271</name>
</gene>
<feature type="compositionally biased region" description="Basic and acidic residues" evidence="1">
    <location>
        <begin position="290"/>
        <end position="301"/>
    </location>
</feature>
<sequence>MTDALFSGLLRLPTGPVDLSAIDTHAKPGFDGNKDDGERALADLGPELADMQEQLFAERTTGSTRRVLLVLQGMDTSGKGGVIRHAIGLVDPQGVRITSFKAPTEEELSHDFLWRIERAVPGPGYVGVFDRSHYEDVLIGRVRDIADEAEIERRYDAINAFEQGLVDDGVIIIKVMLHISADEQRERLLARLDDPTKHWKFNPGDIDERMLWSDYQEAYRIALERTNTPAAPWYVVPSDRKWYRNLAVAQLLREALLGLDLAWPEADFDVEEQRRRLTDETPIDAGTDSGTDKATDRTGPA</sequence>
<keyword evidence="3" id="KW-0808">Transferase</keyword>
<evidence type="ECO:0000313" key="3">
    <source>
        <dbReference type="EMBL" id="NYG57348.1"/>
    </source>
</evidence>
<dbReference type="Pfam" id="PF03976">
    <property type="entry name" value="PPK2"/>
    <property type="match status" value="1"/>
</dbReference>
<feature type="region of interest" description="Disordered" evidence="1">
    <location>
        <begin position="273"/>
        <end position="301"/>
    </location>
</feature>
<evidence type="ECO:0000259" key="2">
    <source>
        <dbReference type="Pfam" id="PF03976"/>
    </source>
</evidence>
<dbReference type="RefSeq" id="WP_179500639.1">
    <property type="nucleotide sequence ID" value="NZ_JACCAA010000001.1"/>
</dbReference>
<evidence type="ECO:0000256" key="1">
    <source>
        <dbReference type="SAM" id="MobiDB-lite"/>
    </source>
</evidence>
<dbReference type="AlphaFoldDB" id="A0A7Y9RZ58"/>
<dbReference type="PANTHER" id="PTHR34383">
    <property type="entry name" value="POLYPHOSPHATE:AMP PHOSPHOTRANSFERASE-RELATED"/>
    <property type="match status" value="1"/>
</dbReference>
<feature type="domain" description="Polyphosphate kinase-2-related" evidence="2">
    <location>
        <begin position="33"/>
        <end position="255"/>
    </location>
</feature>
<dbReference type="InterPro" id="IPR022300">
    <property type="entry name" value="PPK2-rel_1"/>
</dbReference>
<dbReference type="NCBIfam" id="TIGR03709">
    <property type="entry name" value="PPK2_rel_1"/>
    <property type="match status" value="1"/>
</dbReference>
<accession>A0A7Y9RZ58</accession>
<dbReference type="GO" id="GO:0006797">
    <property type="term" value="P:polyphosphate metabolic process"/>
    <property type="evidence" value="ECO:0007669"/>
    <property type="project" value="InterPro"/>
</dbReference>
<dbReference type="Gene3D" id="3.40.50.300">
    <property type="entry name" value="P-loop containing nucleotide triphosphate hydrolases"/>
    <property type="match status" value="1"/>
</dbReference>
<dbReference type="Proteomes" id="UP000540656">
    <property type="component" value="Unassembled WGS sequence"/>
</dbReference>
<proteinExistence type="predicted"/>